<dbReference type="PANTHER" id="PTHR32552">
    <property type="entry name" value="FERRICHROME IRON RECEPTOR-RELATED"/>
    <property type="match status" value="1"/>
</dbReference>
<dbReference type="GO" id="GO:0015891">
    <property type="term" value="P:siderophore transport"/>
    <property type="evidence" value="ECO:0007669"/>
    <property type="project" value="InterPro"/>
</dbReference>
<gene>
    <name evidence="14" type="ORF">CCS01_03065</name>
</gene>
<dbReference type="CDD" id="cd01347">
    <property type="entry name" value="ligand_gated_channel"/>
    <property type="match status" value="1"/>
</dbReference>
<dbReference type="Pfam" id="PF00593">
    <property type="entry name" value="TonB_dep_Rec_b-barrel"/>
    <property type="match status" value="1"/>
</dbReference>
<dbReference type="PROSITE" id="PS52016">
    <property type="entry name" value="TONB_DEPENDENT_REC_3"/>
    <property type="match status" value="1"/>
</dbReference>
<evidence type="ECO:0000256" key="7">
    <source>
        <dbReference type="ARBA" id="ARBA00023136"/>
    </source>
</evidence>
<proteinExistence type="inferred from homology"/>
<evidence type="ECO:0000256" key="2">
    <source>
        <dbReference type="ARBA" id="ARBA00009810"/>
    </source>
</evidence>
<dbReference type="InterPro" id="IPR037066">
    <property type="entry name" value="Plug_dom_sf"/>
</dbReference>
<dbReference type="Proteomes" id="UP000239724">
    <property type="component" value="Unassembled WGS sequence"/>
</dbReference>
<dbReference type="PANTHER" id="PTHR32552:SF82">
    <property type="entry name" value="FCUA PROTEIN"/>
    <property type="match status" value="1"/>
</dbReference>
<comment type="subcellular location">
    <subcellularLocation>
        <location evidence="1 10">Cell outer membrane</location>
        <topology evidence="1 10">Multi-pass membrane protein</topology>
    </subcellularLocation>
</comment>
<protein>
    <submittedName>
        <fullName evidence="14">Uncharacterized protein</fullName>
    </submittedName>
</protein>
<dbReference type="EMBL" id="NHRY01000045">
    <property type="protein sequence ID" value="PPQ37763.1"/>
    <property type="molecule type" value="Genomic_DNA"/>
</dbReference>
<keyword evidence="5 10" id="KW-0812">Transmembrane</keyword>
<dbReference type="SUPFAM" id="SSF56935">
    <property type="entry name" value="Porins"/>
    <property type="match status" value="1"/>
</dbReference>
<evidence type="ECO:0000256" key="6">
    <source>
        <dbReference type="ARBA" id="ARBA00023077"/>
    </source>
</evidence>
<dbReference type="GO" id="GO:0015344">
    <property type="term" value="F:siderophore uptake transmembrane transporter activity"/>
    <property type="evidence" value="ECO:0007669"/>
    <property type="project" value="TreeGrafter"/>
</dbReference>
<dbReference type="Gene3D" id="2.40.170.20">
    <property type="entry name" value="TonB-dependent receptor, beta-barrel domain"/>
    <property type="match status" value="1"/>
</dbReference>
<keyword evidence="9 10" id="KW-0998">Cell outer membrane</keyword>
<evidence type="ECO:0000256" key="11">
    <source>
        <dbReference type="RuleBase" id="RU003357"/>
    </source>
</evidence>
<dbReference type="InterPro" id="IPR036942">
    <property type="entry name" value="Beta-barrel_TonB_sf"/>
</dbReference>
<evidence type="ECO:0000259" key="12">
    <source>
        <dbReference type="Pfam" id="PF00593"/>
    </source>
</evidence>
<keyword evidence="7 10" id="KW-0472">Membrane</keyword>
<evidence type="ECO:0000313" key="15">
    <source>
        <dbReference type="Proteomes" id="UP000239724"/>
    </source>
</evidence>
<evidence type="ECO:0000256" key="3">
    <source>
        <dbReference type="ARBA" id="ARBA00022448"/>
    </source>
</evidence>
<dbReference type="Pfam" id="PF07715">
    <property type="entry name" value="Plug"/>
    <property type="match status" value="1"/>
</dbReference>
<comment type="caution">
    <text evidence="14">The sequence shown here is derived from an EMBL/GenBank/DDBJ whole genome shotgun (WGS) entry which is preliminary data.</text>
</comment>
<evidence type="ECO:0000259" key="13">
    <source>
        <dbReference type="Pfam" id="PF07715"/>
    </source>
</evidence>
<dbReference type="InterPro" id="IPR010105">
    <property type="entry name" value="TonB_sidphr_rcpt"/>
</dbReference>
<dbReference type="InterPro" id="IPR039426">
    <property type="entry name" value="TonB-dep_rcpt-like"/>
</dbReference>
<keyword evidence="8" id="KW-0675">Receptor</keyword>
<comment type="similarity">
    <text evidence="2 10 11">Belongs to the TonB-dependent receptor family.</text>
</comment>
<dbReference type="Gene3D" id="2.170.130.10">
    <property type="entry name" value="TonB-dependent receptor, plug domain"/>
    <property type="match status" value="1"/>
</dbReference>
<evidence type="ECO:0000256" key="9">
    <source>
        <dbReference type="ARBA" id="ARBA00023237"/>
    </source>
</evidence>
<organism evidence="14 15">
    <name type="scientific">Rhodopila globiformis</name>
    <name type="common">Rhodopseudomonas globiformis</name>
    <dbReference type="NCBI Taxonomy" id="1071"/>
    <lineage>
        <taxon>Bacteria</taxon>
        <taxon>Pseudomonadati</taxon>
        <taxon>Pseudomonadota</taxon>
        <taxon>Alphaproteobacteria</taxon>
        <taxon>Acetobacterales</taxon>
        <taxon>Acetobacteraceae</taxon>
        <taxon>Rhodopila</taxon>
    </lineage>
</organism>
<dbReference type="GO" id="GO:0038023">
    <property type="term" value="F:signaling receptor activity"/>
    <property type="evidence" value="ECO:0007669"/>
    <property type="project" value="InterPro"/>
</dbReference>
<evidence type="ECO:0000256" key="5">
    <source>
        <dbReference type="ARBA" id="ARBA00022692"/>
    </source>
</evidence>
<evidence type="ECO:0000313" key="14">
    <source>
        <dbReference type="EMBL" id="PPQ37763.1"/>
    </source>
</evidence>
<keyword evidence="4 10" id="KW-1134">Transmembrane beta strand</keyword>
<keyword evidence="3 10" id="KW-0813">Transport</keyword>
<dbReference type="AlphaFoldDB" id="A0A2S6NMS4"/>
<sequence>MTSPQHSPGRRGVGCRASGAMTVPQRFLHADTIMLTLRFSLLAGVSLAAALCAATVARAADPAAQGQVGADGATVMPGVTVESAPPADGSAAAGYRVGTVDVGPLGNRSVQDTPFSITTVPAALIQATQASSMADVVKYDSSAQIEPRGDLDFGRPQTRGFENAVTQNTRIDGLNSYTIMAYPIEAYDSVQILNGAAGGLYGASSPGGVFNFIPKRPTDTPLRLVTIGYDSLGLFTEHADAGGRAGSDGQFGYRINALHGAGTSYVDHSSQQRNLLSGDFDLRLGDATTLSFNGSYYDDNESGLPAAFVYGAPGYATQLPAPPNPAKVGYGIPGAGQTEQQGIGTLKLEHEFSPGWKLTLGGLYERADRTMNPTAGAPADPFLALTNNNGNYNAYVSDTGLRTQVFSNLGYLNGHVETGSLEHDVFLGSNGYQQTMYTRVGTAAPVKIGSASIADPTQFFWTTPNTGSFYKSAYTGQQALVAGDTIKITEQWSLLLAGSGSWLSSRSYSNKGAVTAHYDAFGFSPTGSLIFKPVSNVTTYLTYADALQQGDTLNTTTGTTVLPPYHSTDLELGGKMTVHQSLDLSMAVFDMRRPWSYLNTAGTVSSGGQQRNIGVETGIKGKVTDSLTVFGGFTWLDPLLTDTGNAATSDKLVVSVPRYQANLYVEYALPSVAGLILDMNIHYTGQRAANATNTTWAAGYATLDLGARYEMAALGTRLTWRAGIENVTNTRYWAAILAPNQQGVLPTSLSTSYAAFMGTPLTAHASLTVSF</sequence>
<name>A0A2S6NMS4_RHOGL</name>
<reference evidence="14 15" key="1">
    <citation type="journal article" date="2018" name="Arch. Microbiol.">
        <title>New insights into the metabolic potential of the phototrophic purple bacterium Rhodopila globiformis DSM 161(T) from its draft genome sequence and evidence for a vanadium-dependent nitrogenase.</title>
        <authorList>
            <person name="Imhoff J.F."/>
            <person name="Rahn T."/>
            <person name="Kunzel S."/>
            <person name="Neulinger S.C."/>
        </authorList>
    </citation>
    <scope>NUCLEOTIDE SEQUENCE [LARGE SCALE GENOMIC DNA]</scope>
    <source>
        <strain evidence="14 15">DSM 161</strain>
    </source>
</reference>
<feature type="domain" description="TonB-dependent receptor plug" evidence="13">
    <location>
        <begin position="110"/>
        <end position="209"/>
    </location>
</feature>
<evidence type="ECO:0000256" key="1">
    <source>
        <dbReference type="ARBA" id="ARBA00004571"/>
    </source>
</evidence>
<dbReference type="InterPro" id="IPR012910">
    <property type="entry name" value="Plug_dom"/>
</dbReference>
<accession>A0A2S6NMS4</accession>
<keyword evidence="6 11" id="KW-0798">TonB box</keyword>
<feature type="domain" description="TonB-dependent receptor-like beta-barrel" evidence="12">
    <location>
        <begin position="283"/>
        <end position="727"/>
    </location>
</feature>
<keyword evidence="15" id="KW-1185">Reference proteome</keyword>
<dbReference type="GO" id="GO:0009279">
    <property type="term" value="C:cell outer membrane"/>
    <property type="evidence" value="ECO:0007669"/>
    <property type="project" value="UniProtKB-SubCell"/>
</dbReference>
<dbReference type="NCBIfam" id="TIGR01783">
    <property type="entry name" value="TonB-siderophor"/>
    <property type="match status" value="1"/>
</dbReference>
<evidence type="ECO:0000256" key="10">
    <source>
        <dbReference type="PROSITE-ProRule" id="PRU01360"/>
    </source>
</evidence>
<evidence type="ECO:0000256" key="8">
    <source>
        <dbReference type="ARBA" id="ARBA00023170"/>
    </source>
</evidence>
<evidence type="ECO:0000256" key="4">
    <source>
        <dbReference type="ARBA" id="ARBA00022452"/>
    </source>
</evidence>
<dbReference type="InterPro" id="IPR000531">
    <property type="entry name" value="Beta-barrel_TonB"/>
</dbReference>